<evidence type="ECO:0000259" key="10">
    <source>
        <dbReference type="PROSITE" id="PS50893"/>
    </source>
</evidence>
<evidence type="ECO:0000256" key="8">
    <source>
        <dbReference type="ARBA" id="ARBA00023065"/>
    </source>
</evidence>
<dbReference type="SMART" id="SM00382">
    <property type="entry name" value="AAA"/>
    <property type="match status" value="1"/>
</dbReference>
<evidence type="ECO:0000256" key="4">
    <source>
        <dbReference type="ARBA" id="ARBA00022496"/>
    </source>
</evidence>
<evidence type="ECO:0000256" key="7">
    <source>
        <dbReference type="ARBA" id="ARBA00023004"/>
    </source>
</evidence>
<evidence type="ECO:0000256" key="2">
    <source>
        <dbReference type="ARBA" id="ARBA00022448"/>
    </source>
</evidence>
<keyword evidence="6 11" id="KW-0067">ATP-binding</keyword>
<sequence length="259" mass="27039">MELVAQDIVAGYASGPDIVRGVSLSAQPGTVTTLLGPNGCGKSTFLKTLSRVLSPRSGSVQVGSSELHALAPREAAKLVGMLAQQPIAPPGITVSELVERGRHPHRGLFGGLSTADKHAIEEALDVTGVTSLGSTYVADLSGGQRQRVWFAMVLAQDTPVILLDEPTTYLDPAHAIAVLSLAREQARAGKTVIMVLHDLMLAGAYSDRLVLMKDGALVSSGTPAEVLTSKNLAAVYGLEAEIWEDPSSDSPVIVPRGVC</sequence>
<evidence type="ECO:0000256" key="9">
    <source>
        <dbReference type="ARBA" id="ARBA00023136"/>
    </source>
</evidence>
<dbReference type="GO" id="GO:0005524">
    <property type="term" value="F:ATP binding"/>
    <property type="evidence" value="ECO:0007669"/>
    <property type="project" value="UniProtKB-KW"/>
</dbReference>
<dbReference type="FunFam" id="3.40.50.300:FF:000134">
    <property type="entry name" value="Iron-enterobactin ABC transporter ATP-binding protein"/>
    <property type="match status" value="1"/>
</dbReference>
<dbReference type="AlphaFoldDB" id="A0A6B8VRY0"/>
<dbReference type="SUPFAM" id="SSF52540">
    <property type="entry name" value="P-loop containing nucleoside triphosphate hydrolases"/>
    <property type="match status" value="1"/>
</dbReference>
<dbReference type="GO" id="GO:0005886">
    <property type="term" value="C:plasma membrane"/>
    <property type="evidence" value="ECO:0007669"/>
    <property type="project" value="UniProtKB-SubCell"/>
</dbReference>
<keyword evidence="2" id="KW-0813">Transport</keyword>
<dbReference type="PROSITE" id="PS00211">
    <property type="entry name" value="ABC_TRANSPORTER_1"/>
    <property type="match status" value="1"/>
</dbReference>
<dbReference type="InterPro" id="IPR027417">
    <property type="entry name" value="P-loop_NTPase"/>
</dbReference>
<dbReference type="EMBL" id="CP046452">
    <property type="protein sequence ID" value="QGU01516.1"/>
    <property type="molecule type" value="Genomic_DNA"/>
</dbReference>
<evidence type="ECO:0000313" key="11">
    <source>
        <dbReference type="EMBL" id="QGU01516.1"/>
    </source>
</evidence>
<dbReference type="Pfam" id="PF00005">
    <property type="entry name" value="ABC_tran"/>
    <property type="match status" value="1"/>
</dbReference>
<gene>
    <name evidence="11" type="primary">yusV</name>
    <name evidence="11" type="ORF">CKALI_03165</name>
</gene>
<keyword evidence="7" id="KW-0408">Iron</keyword>
<evidence type="ECO:0000256" key="1">
    <source>
        <dbReference type="ARBA" id="ARBA00004202"/>
    </source>
</evidence>
<dbReference type="GO" id="GO:0016887">
    <property type="term" value="F:ATP hydrolysis activity"/>
    <property type="evidence" value="ECO:0007669"/>
    <property type="project" value="InterPro"/>
</dbReference>
<dbReference type="InterPro" id="IPR003439">
    <property type="entry name" value="ABC_transporter-like_ATP-bd"/>
</dbReference>
<reference evidence="12" key="1">
    <citation type="submission" date="2019-11" db="EMBL/GenBank/DDBJ databases">
        <title>Complete genome sequence of Corynebacterium kalinowskii 1959, a novel Corynebacterium species isolated from soil of a small paddock in Vilsendorf, Germany.</title>
        <authorList>
            <person name="Schaffert L."/>
            <person name="Ruwe M."/>
            <person name="Milse J."/>
            <person name="Hanuschka K."/>
            <person name="Ortseifen V."/>
            <person name="Droste J."/>
            <person name="Brandt D."/>
            <person name="Schlueter L."/>
            <person name="Kutter Y."/>
            <person name="Vinke S."/>
            <person name="Viehoefer P."/>
            <person name="Jacob L."/>
            <person name="Luebke N.-C."/>
            <person name="Schulte-Berndt E."/>
            <person name="Hain C."/>
            <person name="Linder M."/>
            <person name="Schmidt P."/>
            <person name="Wollenschlaeger L."/>
            <person name="Luttermann T."/>
            <person name="Thieme E."/>
            <person name="Hassa J."/>
            <person name="Haak M."/>
            <person name="Wittchen M."/>
            <person name="Mentz A."/>
            <person name="Persicke M."/>
            <person name="Busche T."/>
            <person name="Ruckert C."/>
        </authorList>
    </citation>
    <scope>NUCLEOTIDE SEQUENCE [LARGE SCALE GENOMIC DNA]</scope>
    <source>
        <strain evidence="12">1959</strain>
    </source>
</reference>
<evidence type="ECO:0000256" key="5">
    <source>
        <dbReference type="ARBA" id="ARBA00022741"/>
    </source>
</evidence>
<name>A0A6B8VRY0_9CORY</name>
<keyword evidence="5" id="KW-0547">Nucleotide-binding</keyword>
<comment type="subcellular location">
    <subcellularLocation>
        <location evidence="1">Cell membrane</location>
        <topology evidence="1">Peripheral membrane protein</topology>
    </subcellularLocation>
</comment>
<keyword evidence="4" id="KW-0410">Iron transport</keyword>
<keyword evidence="12" id="KW-1185">Reference proteome</keyword>
<evidence type="ECO:0000313" key="12">
    <source>
        <dbReference type="Proteomes" id="UP000427071"/>
    </source>
</evidence>
<proteinExistence type="predicted"/>
<keyword evidence="9" id="KW-0472">Membrane</keyword>
<dbReference type="InterPro" id="IPR003593">
    <property type="entry name" value="AAA+_ATPase"/>
</dbReference>
<dbReference type="PROSITE" id="PS50893">
    <property type="entry name" value="ABC_TRANSPORTER_2"/>
    <property type="match status" value="1"/>
</dbReference>
<protein>
    <submittedName>
        <fullName evidence="11">Siderophore transport system ATP-binding protein YusV</fullName>
    </submittedName>
</protein>
<dbReference type="InterPro" id="IPR017871">
    <property type="entry name" value="ABC_transporter-like_CS"/>
</dbReference>
<keyword evidence="8" id="KW-0406">Ion transport</keyword>
<dbReference type="PANTHER" id="PTHR42771:SF2">
    <property type="entry name" value="IRON(3+)-HYDROXAMATE IMPORT ATP-BINDING PROTEIN FHUC"/>
    <property type="match status" value="1"/>
</dbReference>
<evidence type="ECO:0000256" key="6">
    <source>
        <dbReference type="ARBA" id="ARBA00022840"/>
    </source>
</evidence>
<dbReference type="InterPro" id="IPR051535">
    <property type="entry name" value="Siderophore_ABC-ATPase"/>
</dbReference>
<dbReference type="GO" id="GO:0006826">
    <property type="term" value="P:iron ion transport"/>
    <property type="evidence" value="ECO:0007669"/>
    <property type="project" value="UniProtKB-KW"/>
</dbReference>
<evidence type="ECO:0000256" key="3">
    <source>
        <dbReference type="ARBA" id="ARBA00022475"/>
    </source>
</evidence>
<dbReference type="Gene3D" id="3.40.50.300">
    <property type="entry name" value="P-loop containing nucleotide triphosphate hydrolases"/>
    <property type="match status" value="1"/>
</dbReference>
<dbReference type="Proteomes" id="UP000427071">
    <property type="component" value="Chromosome"/>
</dbReference>
<dbReference type="PANTHER" id="PTHR42771">
    <property type="entry name" value="IRON(3+)-HYDROXAMATE IMPORT ATP-BINDING PROTEIN FHUC"/>
    <property type="match status" value="1"/>
</dbReference>
<dbReference type="CDD" id="cd03214">
    <property type="entry name" value="ABC_Iron-Siderophores_B12_Hemin"/>
    <property type="match status" value="1"/>
</dbReference>
<dbReference type="RefSeq" id="WP_231580520.1">
    <property type="nucleotide sequence ID" value="NZ_CP046452.1"/>
</dbReference>
<keyword evidence="3" id="KW-1003">Cell membrane</keyword>
<feature type="domain" description="ABC transporter" evidence="10">
    <location>
        <begin position="3"/>
        <end position="239"/>
    </location>
</feature>
<dbReference type="KEGG" id="ckw:CKALI_03165"/>
<organism evidence="11 12">
    <name type="scientific">Corynebacterium kalinowskii</name>
    <dbReference type="NCBI Taxonomy" id="2675216"/>
    <lineage>
        <taxon>Bacteria</taxon>
        <taxon>Bacillati</taxon>
        <taxon>Actinomycetota</taxon>
        <taxon>Actinomycetes</taxon>
        <taxon>Mycobacteriales</taxon>
        <taxon>Corynebacteriaceae</taxon>
        <taxon>Corynebacterium</taxon>
    </lineage>
</organism>
<accession>A0A6B8VRY0</accession>